<dbReference type="GeneID" id="20235554"/>
<dbReference type="Gene3D" id="1.25.10.10">
    <property type="entry name" value="Leucine-rich Repeat Variant"/>
    <property type="match status" value="1"/>
</dbReference>
<dbReference type="PROSITE" id="PS50011">
    <property type="entry name" value="PROTEIN_KINASE_DOM"/>
    <property type="match status" value="1"/>
</dbReference>
<reference evidence="3 4" key="1">
    <citation type="journal article" date="2013" name="Nature">
        <title>Insights into bilaterian evolution from three spiralian genomes.</title>
        <authorList>
            <person name="Simakov O."/>
            <person name="Marletaz F."/>
            <person name="Cho S.J."/>
            <person name="Edsinger-Gonzales E."/>
            <person name="Havlak P."/>
            <person name="Hellsten U."/>
            <person name="Kuo D.H."/>
            <person name="Larsson T."/>
            <person name="Lv J."/>
            <person name="Arendt D."/>
            <person name="Savage R."/>
            <person name="Osoegawa K."/>
            <person name="de Jong P."/>
            <person name="Grimwood J."/>
            <person name="Chapman J.A."/>
            <person name="Shapiro H."/>
            <person name="Aerts A."/>
            <person name="Otillar R.P."/>
            <person name="Terry A.Y."/>
            <person name="Boore J.L."/>
            <person name="Grigoriev I.V."/>
            <person name="Lindberg D.R."/>
            <person name="Seaver E.C."/>
            <person name="Weisblat D.A."/>
            <person name="Putnam N.H."/>
            <person name="Rokhsar D.S."/>
        </authorList>
    </citation>
    <scope>NUCLEOTIDE SEQUENCE [LARGE SCALE GENOMIC DNA]</scope>
</reference>
<dbReference type="Gene3D" id="3.30.200.20">
    <property type="entry name" value="Phosphorylase Kinase, domain 1"/>
    <property type="match status" value="1"/>
</dbReference>
<dbReference type="Gene3D" id="1.10.510.10">
    <property type="entry name" value="Transferase(Phosphotransferase) domain 1"/>
    <property type="match status" value="1"/>
</dbReference>
<dbReference type="InterPro" id="IPR000719">
    <property type="entry name" value="Prot_kinase_dom"/>
</dbReference>
<dbReference type="FunFam" id="3.30.200.20:FF:000179">
    <property type="entry name" value="SCY1 like pseudokinase 2"/>
    <property type="match status" value="1"/>
</dbReference>
<dbReference type="AlphaFoldDB" id="V4B3W1"/>
<dbReference type="STRING" id="225164.V4B3W1"/>
<dbReference type="PANTHER" id="PTHR12984">
    <property type="entry name" value="SCY1-RELATED S/T PROTEIN KINASE-LIKE"/>
    <property type="match status" value="1"/>
</dbReference>
<dbReference type="FunFam" id="1.25.10.10:FF:000189">
    <property type="entry name" value="SCY1-like pseudokinase 2"/>
    <property type="match status" value="1"/>
</dbReference>
<dbReference type="RefSeq" id="XP_009043653.1">
    <property type="nucleotide sequence ID" value="XM_009045405.1"/>
</dbReference>
<dbReference type="PANTHER" id="PTHR12984:SF6">
    <property type="entry name" value="SCY1-LIKE PROTEIN 2"/>
    <property type="match status" value="1"/>
</dbReference>
<dbReference type="OMA" id="MAHKCIP"/>
<comment type="similarity">
    <text evidence="1">Belongs to the protein kinase superfamily.</text>
</comment>
<proteinExistence type="inferred from homology"/>
<evidence type="ECO:0000313" key="4">
    <source>
        <dbReference type="Proteomes" id="UP000030746"/>
    </source>
</evidence>
<dbReference type="OrthoDB" id="79687at2759"/>
<evidence type="ECO:0000313" key="3">
    <source>
        <dbReference type="EMBL" id="ESP05108.1"/>
    </source>
</evidence>
<accession>V4B3W1</accession>
<dbReference type="KEGG" id="lgi:LOTGIDRAFT_151904"/>
<dbReference type="InterPro" id="IPR011989">
    <property type="entry name" value="ARM-like"/>
</dbReference>
<dbReference type="Pfam" id="PF00069">
    <property type="entry name" value="Pkinase"/>
    <property type="match status" value="1"/>
</dbReference>
<dbReference type="GO" id="GO:0005524">
    <property type="term" value="F:ATP binding"/>
    <property type="evidence" value="ECO:0007669"/>
    <property type="project" value="InterPro"/>
</dbReference>
<dbReference type="CTD" id="20235554"/>
<dbReference type="InterPro" id="IPR011009">
    <property type="entry name" value="Kinase-like_dom_sf"/>
</dbReference>
<evidence type="ECO:0000259" key="2">
    <source>
        <dbReference type="PROSITE" id="PS50011"/>
    </source>
</evidence>
<name>V4B3W1_LOTGI</name>
<dbReference type="Proteomes" id="UP000030746">
    <property type="component" value="Unassembled WGS sequence"/>
</dbReference>
<dbReference type="InterPro" id="IPR016024">
    <property type="entry name" value="ARM-type_fold"/>
</dbReference>
<keyword evidence="4" id="KW-1185">Reference proteome</keyword>
<dbReference type="HOGENOM" id="CLU_008724_2_0_1"/>
<feature type="domain" description="Protein kinase" evidence="2">
    <location>
        <begin position="24"/>
        <end position="306"/>
    </location>
</feature>
<evidence type="ECO:0000256" key="1">
    <source>
        <dbReference type="ARBA" id="ARBA00038349"/>
    </source>
</evidence>
<organism evidence="3 4">
    <name type="scientific">Lottia gigantea</name>
    <name type="common">Giant owl limpet</name>
    <dbReference type="NCBI Taxonomy" id="225164"/>
    <lineage>
        <taxon>Eukaryota</taxon>
        <taxon>Metazoa</taxon>
        <taxon>Spiralia</taxon>
        <taxon>Lophotrochozoa</taxon>
        <taxon>Mollusca</taxon>
        <taxon>Gastropoda</taxon>
        <taxon>Patellogastropoda</taxon>
        <taxon>Lottioidea</taxon>
        <taxon>Lottiidae</taxon>
        <taxon>Lottia</taxon>
    </lineage>
</organism>
<dbReference type="InterPro" id="IPR051177">
    <property type="entry name" value="CIK-Related_Protein"/>
</dbReference>
<gene>
    <name evidence="3" type="ORF">LOTGIDRAFT_151904</name>
</gene>
<dbReference type="GO" id="GO:0004672">
    <property type="term" value="F:protein kinase activity"/>
    <property type="evidence" value="ECO:0007669"/>
    <property type="project" value="InterPro"/>
</dbReference>
<dbReference type="SUPFAM" id="SSF48371">
    <property type="entry name" value="ARM repeat"/>
    <property type="match status" value="1"/>
</dbReference>
<dbReference type="SUPFAM" id="SSF56112">
    <property type="entry name" value="Protein kinase-like (PK-like)"/>
    <property type="match status" value="1"/>
</dbReference>
<protein>
    <recommendedName>
        <fullName evidence="2">Protein kinase domain-containing protein</fullName>
    </recommendedName>
</protein>
<sequence>MDMFNRIKSAVSSALPGNPLQRDFDTHSQIGSGGPGLLWKIYSGVKRTTKQEASIFVLEKKVLERYSRRDRERILESLRRGVSQLTRLRHPKILSVLQPLEESREYLAFATEPVFASLANVLGNHENITPVPKELQEYKLFEVEIRHGLLQVIEGISFLHNDAKIMHHNICPESIMLNKNGSWKLSGFDFCLLNTNPSEQAINPPVAQSNLDFLAPEYTLTMTCSPASDMYSLGVLIYSIFNNGKPLFECQGQLSTFQKNAEELRHLRSTLLGRVPDELRDYVKLMLNIEPSVRPAPEQITKVSFFGDVGSMTLQYLDTLFQRENLEKSQFFKGLPKIIAKFPVRVNQQRILPALYTECNNNNMIPFVLPTILLVAEQSSDKDYVRLILPQLIPMFTIKDPMQVCLIFLQNMNLLLSKTPQNDIKTHVLPMINQALESDNSQIQELCLNIIPTFAELIEYTSLKNSVIPRIKKLTLKTSVLAVRVNCLLCLGQMLEHMDKWFVIDDILPLLPTIPTREPAVLMGILGIYTVAFSHDKLGLTKDVMSNKILPYLIPVSMDNNLNLQQFNAYMALVKEMLQKIETEQRTKLEQLDQMKQEQK</sequence>
<dbReference type="CDD" id="cd14011">
    <property type="entry name" value="PK_SCY1_like"/>
    <property type="match status" value="1"/>
</dbReference>
<dbReference type="EMBL" id="KB199650">
    <property type="protein sequence ID" value="ESP05108.1"/>
    <property type="molecule type" value="Genomic_DNA"/>
</dbReference>